<reference evidence="5" key="1">
    <citation type="submission" date="2017-11" db="EMBL/GenBank/DDBJ databases">
        <title>The sensing device of the deep-sea amphipod.</title>
        <authorList>
            <person name="Kobayashi H."/>
            <person name="Nagahama T."/>
            <person name="Arai W."/>
            <person name="Sasagawa Y."/>
            <person name="Umeda M."/>
            <person name="Hayashi T."/>
            <person name="Nikaido I."/>
            <person name="Watanabe H."/>
            <person name="Oguri K."/>
            <person name="Kitazato H."/>
            <person name="Fujioka K."/>
            <person name="Kido Y."/>
            <person name="Takami H."/>
        </authorList>
    </citation>
    <scope>NUCLEOTIDE SEQUENCE</scope>
    <source>
        <tissue evidence="5">Whole body</tissue>
    </source>
</reference>
<evidence type="ECO:0000256" key="1">
    <source>
        <dbReference type="ARBA" id="ARBA00022448"/>
    </source>
</evidence>
<dbReference type="Gene3D" id="3.40.190.10">
    <property type="entry name" value="Periplasmic binding protein-like II"/>
    <property type="match status" value="2"/>
</dbReference>
<dbReference type="PANTHER" id="PTHR30570:SF1">
    <property type="entry name" value="PHOSPHATE-BINDING PROTEIN PSTS"/>
    <property type="match status" value="1"/>
</dbReference>
<dbReference type="EMBL" id="IACT01007938">
    <property type="protein sequence ID" value="LAC27050.1"/>
    <property type="molecule type" value="mRNA"/>
</dbReference>
<dbReference type="InterPro" id="IPR050811">
    <property type="entry name" value="Phosphate_ABC_transporter"/>
</dbReference>
<evidence type="ECO:0000256" key="2">
    <source>
        <dbReference type="ARBA" id="ARBA00022729"/>
    </source>
</evidence>
<dbReference type="CDD" id="cd13566">
    <property type="entry name" value="PBP2_phosphate"/>
    <property type="match status" value="1"/>
</dbReference>
<dbReference type="Pfam" id="PF12849">
    <property type="entry name" value="PBP_like_2"/>
    <property type="match status" value="1"/>
</dbReference>
<evidence type="ECO:0000256" key="3">
    <source>
        <dbReference type="SAM" id="SignalP"/>
    </source>
</evidence>
<dbReference type="AlphaFoldDB" id="A0A6A7G8A2"/>
<dbReference type="NCBIfam" id="TIGR02136">
    <property type="entry name" value="ptsS_2"/>
    <property type="match status" value="1"/>
</dbReference>
<feature type="signal peptide" evidence="3">
    <location>
        <begin position="1"/>
        <end position="25"/>
    </location>
</feature>
<protein>
    <submittedName>
        <fullName evidence="5">Phosphate ABC transporter substrate-binding protein</fullName>
    </submittedName>
</protein>
<dbReference type="PANTHER" id="PTHR30570">
    <property type="entry name" value="PERIPLASMIC PHOSPHATE BINDING COMPONENT OF PHOSPHATE ABC TRANSPORTER"/>
    <property type="match status" value="1"/>
</dbReference>
<dbReference type="InterPro" id="IPR024370">
    <property type="entry name" value="PBP_domain"/>
</dbReference>
<feature type="chain" id="PRO_5025579474" evidence="3">
    <location>
        <begin position="26"/>
        <end position="285"/>
    </location>
</feature>
<accession>A0A6A7G8A2</accession>
<organism evidence="5">
    <name type="scientific">Hirondellea gigas</name>
    <dbReference type="NCBI Taxonomy" id="1518452"/>
    <lineage>
        <taxon>Eukaryota</taxon>
        <taxon>Metazoa</taxon>
        <taxon>Ecdysozoa</taxon>
        <taxon>Arthropoda</taxon>
        <taxon>Crustacea</taxon>
        <taxon>Multicrustacea</taxon>
        <taxon>Malacostraca</taxon>
        <taxon>Eumalacostraca</taxon>
        <taxon>Peracarida</taxon>
        <taxon>Amphipoda</taxon>
        <taxon>Amphilochidea</taxon>
        <taxon>Lysianassida</taxon>
        <taxon>Lysianassidira</taxon>
        <taxon>Lysianassoidea</taxon>
        <taxon>Lysianassidae</taxon>
        <taxon>Hirondellea</taxon>
    </lineage>
</organism>
<feature type="domain" description="PBP" evidence="4">
    <location>
        <begin position="34"/>
        <end position="266"/>
    </location>
</feature>
<keyword evidence="1" id="KW-0813">Transport</keyword>
<evidence type="ECO:0000313" key="5">
    <source>
        <dbReference type="EMBL" id="LAC27050.1"/>
    </source>
</evidence>
<proteinExistence type="evidence at transcript level"/>
<evidence type="ECO:0000259" key="4">
    <source>
        <dbReference type="Pfam" id="PF12849"/>
    </source>
</evidence>
<sequence length="285" mass="30854">MLKKSIVIGMIALVGLGTISKESNAFWGKKKSSVVKLQGSDTILNTSQAIAESFMTENKDARIAVTGGGSGTGIASKLNKTIDIVMASRAMKSGELKKAKELGINLEEIVLGYDGITVIVNKNNNIKNISHEDLGKVFSEEVTNWKQLGGRDAQIVVLSRDSSSGTHSYFKKVIVRNKDKSSKKEYGKNTLYLPSNTAILEEVKSNKNAIGYIGMGYMDPSVNALSVDKISASFKNVANKSYPIAREVYWYVDADRTGVEAQLVDFALSSKGQSIVKAEGFVPVK</sequence>
<dbReference type="SUPFAM" id="SSF53850">
    <property type="entry name" value="Periplasmic binding protein-like II"/>
    <property type="match status" value="1"/>
</dbReference>
<name>A0A6A7G8A2_9CRUS</name>
<keyword evidence="2 3" id="KW-0732">Signal</keyword>
<dbReference type="GO" id="GO:0042301">
    <property type="term" value="F:phosphate ion binding"/>
    <property type="evidence" value="ECO:0007669"/>
    <property type="project" value="InterPro"/>
</dbReference>
<dbReference type="InterPro" id="IPR011862">
    <property type="entry name" value="Phos-bd"/>
</dbReference>